<dbReference type="AlphaFoldDB" id="A0A812V302"/>
<evidence type="ECO:0000313" key="4">
    <source>
        <dbReference type="Proteomes" id="UP000604046"/>
    </source>
</evidence>
<keyword evidence="4" id="KW-1185">Reference proteome</keyword>
<sequence length="974" mass="108343">MVPSGASKAAVKQLLGQKCGLRDEEIFKGSFFRLAALARLAKLQKRRERREQEPAERQEVRLPPSSGAPPVIELEDIAGSTFHSCEHAQQVQRLGASDLDDWLPLVLDHRRNPSSLCVLEGLGDSAPTTCGPGVETVRRIYADPAALKEHKSGLRRKRGSSRWRPPSNPVGHTVPGNARYEEVLPEFRSLPAITHSVSMPATSSGVFFQTEVKMEDAAPVVMKTSSVPNLPRLGLAEELPEMSTTVELKSSLGVVETDSLEIRPEPDERAGSKGGKHKQAQRLMKAFEKAVSGRSILIFTDNANVRKGIMRSLMCTSREMSICFARSSNDLWKRLQDSKERFHALIVDLGKSELEAEGLVKTVRADAHYGGIPIIVLSQERDLPDLVRKSCSFVVFHPLSSSMLREALLWCFNRQALRNQSYYFPASQQPEIHPKLTAAASSTSLNLTVRARSEQSSRAIGSSDALFHHFATACQLLGRGTPKSPEELSPTCELRHHNLEILRARRVKRRNLSSVQAGQVLGVPFQQLQARFIQLMQRVQQGGLDQMLHVTKPHMFNGSWMRDVSTHQQLLGQALKYVPGPDVCLRVFNLLHPPKTFPSVQGDEGAIMSYYSDGQDPKQAWIGAEDPYLMGPEDEGISHAGRVELLKAIREQRQQLDLKDEQLEEQSRRLERFQEELARCLDPDEAKLLRNRLAKANAQITDQATELDDSKSKARGLEGQISVLTTRLREETESSSKLVAELCALRRQLEAEYAVRGEQKSWQECFQEEQRKSQILQQKLEAQVKEAAAKQLGAETAKQQLQEQVLHLQELSKAGEHAQAWKAKADKLASELQASRMAQSLLQGELQAMQQQRDAFQAAIDEAARTAASLGVMEQRARTAEQEVAYLTTKLQAAERKASEVPMLEARLTEQARKMESQDKNWQKVFSSYPLVGQLLFPNPKPAAAPPPDAAASGGDAAPSAEARGIAWLRKRLA</sequence>
<evidence type="ECO:0000313" key="3">
    <source>
        <dbReference type="EMBL" id="CAE7614904.1"/>
    </source>
</evidence>
<dbReference type="SUPFAM" id="SSF52172">
    <property type="entry name" value="CheY-like"/>
    <property type="match status" value="1"/>
</dbReference>
<feature type="region of interest" description="Disordered" evidence="2">
    <location>
        <begin position="149"/>
        <end position="176"/>
    </location>
</feature>
<reference evidence="3" key="1">
    <citation type="submission" date="2021-02" db="EMBL/GenBank/DDBJ databases">
        <authorList>
            <person name="Dougan E. K."/>
            <person name="Rhodes N."/>
            <person name="Thang M."/>
            <person name="Chan C."/>
        </authorList>
    </citation>
    <scope>NUCLEOTIDE SEQUENCE</scope>
</reference>
<evidence type="ECO:0000256" key="1">
    <source>
        <dbReference type="SAM" id="Coils"/>
    </source>
</evidence>
<feature type="compositionally biased region" description="Low complexity" evidence="2">
    <location>
        <begin position="950"/>
        <end position="959"/>
    </location>
</feature>
<dbReference type="EMBL" id="CAJNDS010002839">
    <property type="protein sequence ID" value="CAE7614904.1"/>
    <property type="molecule type" value="Genomic_DNA"/>
</dbReference>
<gene>
    <name evidence="3" type="ORF">SNAT2548_LOCUS34959</name>
</gene>
<dbReference type="InterPro" id="IPR011006">
    <property type="entry name" value="CheY-like_superfamily"/>
</dbReference>
<keyword evidence="1" id="KW-0175">Coiled coil</keyword>
<dbReference type="Gene3D" id="3.40.50.2300">
    <property type="match status" value="1"/>
</dbReference>
<organism evidence="3 4">
    <name type="scientific">Symbiodinium natans</name>
    <dbReference type="NCBI Taxonomy" id="878477"/>
    <lineage>
        <taxon>Eukaryota</taxon>
        <taxon>Sar</taxon>
        <taxon>Alveolata</taxon>
        <taxon>Dinophyceae</taxon>
        <taxon>Suessiales</taxon>
        <taxon>Symbiodiniaceae</taxon>
        <taxon>Symbiodinium</taxon>
    </lineage>
</organism>
<protein>
    <submittedName>
        <fullName evidence="3">Uncharacterized protein</fullName>
    </submittedName>
</protein>
<feature type="region of interest" description="Disordered" evidence="2">
    <location>
        <begin position="47"/>
        <end position="70"/>
    </location>
</feature>
<name>A0A812V302_9DINO</name>
<accession>A0A812V302</accession>
<dbReference type="OrthoDB" id="425563at2759"/>
<feature type="coiled-coil region" evidence="1">
    <location>
        <begin position="766"/>
        <end position="814"/>
    </location>
</feature>
<feature type="coiled-coil region" evidence="1">
    <location>
        <begin position="646"/>
        <end position="713"/>
    </location>
</feature>
<dbReference type="Proteomes" id="UP000604046">
    <property type="component" value="Unassembled WGS sequence"/>
</dbReference>
<proteinExistence type="predicted"/>
<feature type="compositionally biased region" description="Pro residues" evidence="2">
    <location>
        <begin position="939"/>
        <end position="949"/>
    </location>
</feature>
<feature type="region of interest" description="Disordered" evidence="2">
    <location>
        <begin position="938"/>
        <end position="959"/>
    </location>
</feature>
<evidence type="ECO:0000256" key="2">
    <source>
        <dbReference type="SAM" id="MobiDB-lite"/>
    </source>
</evidence>
<comment type="caution">
    <text evidence="3">The sequence shown here is derived from an EMBL/GenBank/DDBJ whole genome shotgun (WGS) entry which is preliminary data.</text>
</comment>
<feature type="compositionally biased region" description="Basic and acidic residues" evidence="2">
    <location>
        <begin position="49"/>
        <end position="60"/>
    </location>
</feature>
<feature type="coiled-coil region" evidence="1">
    <location>
        <begin position="846"/>
        <end position="897"/>
    </location>
</feature>